<organism evidence="1">
    <name type="scientific">marine sediment metagenome</name>
    <dbReference type="NCBI Taxonomy" id="412755"/>
    <lineage>
        <taxon>unclassified sequences</taxon>
        <taxon>metagenomes</taxon>
        <taxon>ecological metagenomes</taxon>
    </lineage>
</organism>
<feature type="non-terminal residue" evidence="1">
    <location>
        <position position="1"/>
    </location>
</feature>
<dbReference type="AlphaFoldDB" id="A0A0F8Y385"/>
<protein>
    <submittedName>
        <fullName evidence="1">Uncharacterized protein</fullName>
    </submittedName>
</protein>
<dbReference type="EMBL" id="LAZR01059331">
    <property type="protein sequence ID" value="KKK68010.1"/>
    <property type="molecule type" value="Genomic_DNA"/>
</dbReference>
<accession>A0A0F8Y385</accession>
<sequence>GLSPSQCRAYQLADNQIPLLAEWDDALLAEALAGIADAGLDLAVTGFSDDELAERRKGWAGPRATNYQSGALWKYAKLVGPTYLGAVTHPGAQAETHDYMDL</sequence>
<name>A0A0F8Y385_9ZZZZ</name>
<proteinExistence type="predicted"/>
<gene>
    <name evidence="1" type="ORF">LCGC14_2948330</name>
</gene>
<comment type="caution">
    <text evidence="1">The sequence shown here is derived from an EMBL/GenBank/DDBJ whole genome shotgun (WGS) entry which is preliminary data.</text>
</comment>
<evidence type="ECO:0000313" key="1">
    <source>
        <dbReference type="EMBL" id="KKK68010.1"/>
    </source>
</evidence>
<reference evidence="1" key="1">
    <citation type="journal article" date="2015" name="Nature">
        <title>Complex archaea that bridge the gap between prokaryotes and eukaryotes.</title>
        <authorList>
            <person name="Spang A."/>
            <person name="Saw J.H."/>
            <person name="Jorgensen S.L."/>
            <person name="Zaremba-Niedzwiedzka K."/>
            <person name="Martijn J."/>
            <person name="Lind A.E."/>
            <person name="van Eijk R."/>
            <person name="Schleper C."/>
            <person name="Guy L."/>
            <person name="Ettema T.J."/>
        </authorList>
    </citation>
    <scope>NUCLEOTIDE SEQUENCE</scope>
</reference>